<keyword evidence="7 9" id="KW-0333">Golgi apparatus</keyword>
<accession>A0ABM1E6N5</accession>
<dbReference type="Gene3D" id="3.90.550.10">
    <property type="entry name" value="Spore Coat Polysaccharide Biosynthesis Protein SpsA, Chain A"/>
    <property type="match status" value="1"/>
</dbReference>
<dbReference type="PANTHER" id="PTHR12369">
    <property type="entry name" value="CHONDROITIN SYNTHASE"/>
    <property type="match status" value="1"/>
</dbReference>
<evidence type="ECO:0000256" key="5">
    <source>
        <dbReference type="ARBA" id="ARBA00022968"/>
    </source>
</evidence>
<name>A0ABM1E6N5_PRICU</name>
<evidence type="ECO:0000256" key="6">
    <source>
        <dbReference type="ARBA" id="ARBA00022989"/>
    </source>
</evidence>
<dbReference type="InterPro" id="IPR029044">
    <property type="entry name" value="Nucleotide-diphossugar_trans"/>
</dbReference>
<comment type="subcellular location">
    <subcellularLocation>
        <location evidence="1 9">Golgi apparatus</location>
        <location evidence="1 9">Golgi stack membrane</location>
        <topology evidence="1 9">Single-pass type II membrane protein</topology>
    </subcellularLocation>
</comment>
<sequence length="539" mass="60907">MFQDDLEGDQMQTILFHNSTERKEDERESFTGDLYTPEVIQATTLHPFKVTAHLYRAHAFFHALKTRDLRHKTLLLQRDVRDMDVLLGDRTGGATYVDDALGLHSGLNKFRPRSRESVLTWNFMSRAVYAAGGYQPKCGFDQALKHSLQDIVMQVMFMINKHSRQRGRVIDFREILYGYYRHDPRHGADYIVDILLTYKKYAGRKMTVPVRRHAYIQQAFTAPEFREEMPDPSPPPSEHQGAPPRDGADFNSGDADLPTAAAAAAGGAQTTVHFVLPLAGRYTTFKRFLSNFESACLRGEERVTLAVILFTHAYEDRRDDTVAAVATLRAKYPRYDLQTVHAAGAFSRGLALQIGARLRRADALLFFVDVDIYFSRDFLERARLNARRGVSVYFPIVFSQYNPRTVDAGEERDVFSIDDDVGYWREFGYGIACVYNSDLHVVGGFDLTIEGWGREDVDLFERFLASGNVTVVRAPDPGLVHIYHDKTCDPGLDAAQLTMCRGSDTNGYGSTRRLADVVYARPDLLGMTDEDDDEDGDAT</sequence>
<dbReference type="SUPFAM" id="SSF53448">
    <property type="entry name" value="Nucleotide-diphospho-sugar transferases"/>
    <property type="match status" value="1"/>
</dbReference>
<keyword evidence="6" id="KW-1133">Transmembrane helix</keyword>
<dbReference type="RefSeq" id="XP_014667856.1">
    <property type="nucleotide sequence ID" value="XM_014812370.1"/>
</dbReference>
<dbReference type="Pfam" id="PF05679">
    <property type="entry name" value="CHGN"/>
    <property type="match status" value="1"/>
</dbReference>
<evidence type="ECO:0000256" key="7">
    <source>
        <dbReference type="ARBA" id="ARBA00023034"/>
    </source>
</evidence>
<protein>
    <recommendedName>
        <fullName evidence="9">Hexosyltransferase</fullName>
        <ecNumber evidence="9">2.4.1.-</ecNumber>
    </recommendedName>
</protein>
<evidence type="ECO:0000313" key="12">
    <source>
        <dbReference type="RefSeq" id="XP_014667856.1"/>
    </source>
</evidence>
<dbReference type="PANTHER" id="PTHR12369:SF11">
    <property type="entry name" value="HEXOSYLTRANSFERASE"/>
    <property type="match status" value="1"/>
</dbReference>
<dbReference type="GeneID" id="106809327"/>
<evidence type="ECO:0000256" key="4">
    <source>
        <dbReference type="ARBA" id="ARBA00022692"/>
    </source>
</evidence>
<evidence type="ECO:0000256" key="1">
    <source>
        <dbReference type="ARBA" id="ARBA00004447"/>
    </source>
</evidence>
<keyword evidence="4" id="KW-0812">Transmembrane</keyword>
<keyword evidence="3 9" id="KW-0808">Transferase</keyword>
<proteinExistence type="inferred from homology"/>
<evidence type="ECO:0000256" key="2">
    <source>
        <dbReference type="ARBA" id="ARBA00009239"/>
    </source>
</evidence>
<dbReference type="InterPro" id="IPR008428">
    <property type="entry name" value="Chond_GalNAc"/>
</dbReference>
<feature type="region of interest" description="Disordered" evidence="10">
    <location>
        <begin position="226"/>
        <end position="253"/>
    </location>
</feature>
<keyword evidence="8" id="KW-0472">Membrane</keyword>
<organism evidence="11 12">
    <name type="scientific">Priapulus caudatus</name>
    <name type="common">Priapulid worm</name>
    <dbReference type="NCBI Taxonomy" id="37621"/>
    <lineage>
        <taxon>Eukaryota</taxon>
        <taxon>Metazoa</taxon>
        <taxon>Ecdysozoa</taxon>
        <taxon>Scalidophora</taxon>
        <taxon>Priapulida</taxon>
        <taxon>Priapulimorpha</taxon>
        <taxon>Priapulimorphida</taxon>
        <taxon>Priapulidae</taxon>
        <taxon>Priapulus</taxon>
    </lineage>
</organism>
<keyword evidence="11" id="KW-1185">Reference proteome</keyword>
<reference evidence="12" key="1">
    <citation type="submission" date="2025-08" db="UniProtKB">
        <authorList>
            <consortium name="RefSeq"/>
        </authorList>
    </citation>
    <scope>IDENTIFICATION</scope>
</reference>
<evidence type="ECO:0000256" key="8">
    <source>
        <dbReference type="ARBA" id="ARBA00023136"/>
    </source>
</evidence>
<evidence type="ECO:0000256" key="3">
    <source>
        <dbReference type="ARBA" id="ARBA00022679"/>
    </source>
</evidence>
<dbReference type="Proteomes" id="UP000695022">
    <property type="component" value="Unplaced"/>
</dbReference>
<keyword evidence="5 9" id="KW-0735">Signal-anchor</keyword>
<evidence type="ECO:0000256" key="10">
    <source>
        <dbReference type="SAM" id="MobiDB-lite"/>
    </source>
</evidence>
<gene>
    <name evidence="12" type="primary">LOC106809327</name>
</gene>
<comment type="similarity">
    <text evidence="2 9">Belongs to the chondroitin N-acetylgalactosaminyltransferase family.</text>
</comment>
<dbReference type="EC" id="2.4.1.-" evidence="9"/>
<dbReference type="InterPro" id="IPR051227">
    <property type="entry name" value="CS_glycosyltransferase"/>
</dbReference>
<evidence type="ECO:0000313" key="11">
    <source>
        <dbReference type="Proteomes" id="UP000695022"/>
    </source>
</evidence>
<evidence type="ECO:0000256" key="9">
    <source>
        <dbReference type="RuleBase" id="RU364016"/>
    </source>
</evidence>